<evidence type="ECO:0000256" key="5">
    <source>
        <dbReference type="ARBA" id="ARBA00022989"/>
    </source>
</evidence>
<keyword evidence="7" id="KW-0325">Glycoprotein</keyword>
<keyword evidence="8" id="KW-0458">Lysosome</keyword>
<dbReference type="SUPFAM" id="SSF103473">
    <property type="entry name" value="MFS general substrate transporter"/>
    <property type="match status" value="1"/>
</dbReference>
<reference evidence="10" key="3">
    <citation type="submission" date="2025-09" db="UniProtKB">
        <authorList>
            <consortium name="Ensembl"/>
        </authorList>
    </citation>
    <scope>IDENTIFICATION</scope>
</reference>
<feature type="transmembrane region" description="Helical" evidence="9">
    <location>
        <begin position="418"/>
        <end position="444"/>
    </location>
</feature>
<dbReference type="GeneID" id="114793160"/>
<evidence type="ECO:0000313" key="10">
    <source>
        <dbReference type="Ensembl" id="ENSDCDP00010006347.1"/>
    </source>
</evidence>
<dbReference type="GO" id="GO:0015293">
    <property type="term" value="F:symporter activity"/>
    <property type="evidence" value="ECO:0007669"/>
    <property type="project" value="UniProtKB-KW"/>
</dbReference>
<feature type="transmembrane region" description="Helical" evidence="9">
    <location>
        <begin position="388"/>
        <end position="412"/>
    </location>
</feature>
<keyword evidence="11" id="KW-1185">Reference proteome</keyword>
<dbReference type="AlphaFoldDB" id="A0AAY4ABL8"/>
<evidence type="ECO:0000313" key="11">
    <source>
        <dbReference type="Proteomes" id="UP000694580"/>
    </source>
</evidence>
<evidence type="ECO:0000256" key="4">
    <source>
        <dbReference type="ARBA" id="ARBA00022847"/>
    </source>
</evidence>
<evidence type="ECO:0000256" key="8">
    <source>
        <dbReference type="ARBA" id="ARBA00023228"/>
    </source>
</evidence>
<feature type="transmembrane region" description="Helical" evidence="9">
    <location>
        <begin position="330"/>
        <end position="349"/>
    </location>
</feature>
<feature type="transmembrane region" description="Helical" evidence="9">
    <location>
        <begin position="301"/>
        <end position="323"/>
    </location>
</feature>
<evidence type="ECO:0000256" key="7">
    <source>
        <dbReference type="ARBA" id="ARBA00023180"/>
    </source>
</evidence>
<evidence type="ECO:0000256" key="2">
    <source>
        <dbReference type="ARBA" id="ARBA00022448"/>
    </source>
</evidence>
<feature type="transmembrane region" description="Helical" evidence="9">
    <location>
        <begin position="174"/>
        <end position="191"/>
    </location>
</feature>
<keyword evidence="5 9" id="KW-1133">Transmembrane helix</keyword>
<sequence>MGRLYLIEPVVGVYAFAMFMTFPLLQQYVYRRQWERLLGSPYPTQANHSVCSSNLSAQHEAVQKETSLFLLYSELCYLFPSLIMSLLLVSYSDHQGRKVAIIPPLVGDLIFSFCYFTVSHLSLNLNYLLGASFLTGLLGGPSSLIGGCFAYVADRCNGEGKAREKTIRMAVLDMLLGVLSGLASLCTGFFIETAGFTWPFLTTGFFHMINLAYVFFVLEESMVRPELTDLASRQPSEVGPAAVASRLQGVYLLFAASTRRRNVALGLSLAAFTFYKVAKLGGMSLFILYELNAPLCWSEVLVGYGSALSTAIYLASFAGVSLLSRCVHDAYLVLLGLLSVAAGLLMAAFARTTLLMLLVRLPLLLSIMPTPVMRSMMSKMVLPSEQGALFACIAFMEMLSVGVAFIIFSSIYAATVAWFSGFSFLLASGLTLIPAVLICVVLSLRLDTCEEDVLLEQAPMESTGTLQLPQWDMS</sequence>
<feature type="transmembrane region" description="Helical" evidence="9">
    <location>
        <begin position="197"/>
        <end position="218"/>
    </location>
</feature>
<reference evidence="10 11" key="1">
    <citation type="submission" date="2020-06" db="EMBL/GenBank/DDBJ databases">
        <authorList>
            <consortium name="Wellcome Sanger Institute Data Sharing"/>
        </authorList>
    </citation>
    <scope>NUCLEOTIDE SEQUENCE [LARGE SCALE GENOMIC DNA]</scope>
</reference>
<feature type="transmembrane region" description="Helical" evidence="9">
    <location>
        <begin position="69"/>
        <end position="89"/>
    </location>
</feature>
<dbReference type="GO" id="GO:0005765">
    <property type="term" value="C:lysosomal membrane"/>
    <property type="evidence" value="ECO:0007669"/>
    <property type="project" value="UniProtKB-SubCell"/>
</dbReference>
<dbReference type="RefSeq" id="XP_028840734.1">
    <property type="nucleotide sequence ID" value="XM_028984901.1"/>
</dbReference>
<proteinExistence type="predicted"/>
<keyword evidence="3 9" id="KW-0812">Transmembrane</keyword>
<protein>
    <recommendedName>
        <fullName evidence="12">Solute carrier family 46 member 3</fullName>
    </recommendedName>
</protein>
<dbReference type="PANTHER" id="PTHR23507">
    <property type="entry name" value="ZGC:174356"/>
    <property type="match status" value="1"/>
</dbReference>
<evidence type="ECO:0000256" key="6">
    <source>
        <dbReference type="ARBA" id="ARBA00023136"/>
    </source>
</evidence>
<dbReference type="GO" id="GO:0034486">
    <property type="term" value="P:vacuolar transmembrane transport"/>
    <property type="evidence" value="ECO:0007669"/>
    <property type="project" value="TreeGrafter"/>
</dbReference>
<evidence type="ECO:0000256" key="9">
    <source>
        <dbReference type="SAM" id="Phobius"/>
    </source>
</evidence>
<dbReference type="Ensembl" id="ENSDCDT00010006560.1">
    <property type="protein sequence ID" value="ENSDCDP00010006347.1"/>
    <property type="gene ID" value="ENSDCDG00010002737.1"/>
</dbReference>
<feature type="transmembrane region" description="Helical" evidence="9">
    <location>
        <begin position="263"/>
        <end position="289"/>
    </location>
</feature>
<gene>
    <name evidence="10" type="primary">SLC46A3</name>
</gene>
<evidence type="ECO:0008006" key="12">
    <source>
        <dbReference type="Google" id="ProtNLM"/>
    </source>
</evidence>
<comment type="subcellular location">
    <subcellularLocation>
        <location evidence="1">Lysosome membrane</location>
        <topology evidence="1">Multi-pass membrane protein</topology>
    </subcellularLocation>
</comment>
<name>A0AAY4ABL8_9TELE</name>
<dbReference type="GeneTree" id="ENSGT00950000183096"/>
<feature type="transmembrane region" description="Helical" evidence="9">
    <location>
        <begin position="12"/>
        <end position="30"/>
    </location>
</feature>
<organism evidence="10 11">
    <name type="scientific">Denticeps clupeoides</name>
    <name type="common">denticle herring</name>
    <dbReference type="NCBI Taxonomy" id="299321"/>
    <lineage>
        <taxon>Eukaryota</taxon>
        <taxon>Metazoa</taxon>
        <taxon>Chordata</taxon>
        <taxon>Craniata</taxon>
        <taxon>Vertebrata</taxon>
        <taxon>Euteleostomi</taxon>
        <taxon>Actinopterygii</taxon>
        <taxon>Neopterygii</taxon>
        <taxon>Teleostei</taxon>
        <taxon>Clupei</taxon>
        <taxon>Clupeiformes</taxon>
        <taxon>Denticipitoidei</taxon>
        <taxon>Denticipitidae</taxon>
        <taxon>Denticeps</taxon>
    </lineage>
</organism>
<dbReference type="PANTHER" id="PTHR23507:SF9">
    <property type="entry name" value="LYSOSOMAL PROTON-COUPLED STEROID CONJUGATE AND BILE ACID SYMPORTER SLC46A3"/>
    <property type="match status" value="1"/>
</dbReference>
<feature type="transmembrane region" description="Helical" evidence="9">
    <location>
        <begin position="127"/>
        <end position="153"/>
    </location>
</feature>
<keyword evidence="4" id="KW-0769">Symport</keyword>
<evidence type="ECO:0000256" key="3">
    <source>
        <dbReference type="ARBA" id="ARBA00022692"/>
    </source>
</evidence>
<keyword evidence="6 9" id="KW-0472">Membrane</keyword>
<keyword evidence="2" id="KW-0813">Transport</keyword>
<evidence type="ECO:0000256" key="1">
    <source>
        <dbReference type="ARBA" id="ARBA00004155"/>
    </source>
</evidence>
<feature type="transmembrane region" description="Helical" evidence="9">
    <location>
        <begin position="101"/>
        <end position="121"/>
    </location>
</feature>
<dbReference type="Gene3D" id="1.20.1250.20">
    <property type="entry name" value="MFS general substrate transporter like domains"/>
    <property type="match status" value="1"/>
</dbReference>
<dbReference type="Proteomes" id="UP000694580">
    <property type="component" value="Chromosome 6"/>
</dbReference>
<dbReference type="InterPro" id="IPR036259">
    <property type="entry name" value="MFS_trans_sf"/>
</dbReference>
<reference evidence="10" key="2">
    <citation type="submission" date="2025-08" db="UniProtKB">
        <authorList>
            <consortium name="Ensembl"/>
        </authorList>
    </citation>
    <scope>IDENTIFICATION</scope>
</reference>
<accession>A0AAY4ABL8</accession>